<dbReference type="EMBL" id="JACIFE010000007">
    <property type="protein sequence ID" value="MBB4076607.1"/>
    <property type="molecule type" value="Genomic_DNA"/>
</dbReference>
<dbReference type="Proteomes" id="UP000585970">
    <property type="component" value="Unassembled WGS sequence"/>
</dbReference>
<protein>
    <submittedName>
        <fullName evidence="1">Uncharacterized protein</fullName>
    </submittedName>
</protein>
<comment type="caution">
    <text evidence="1">The sequence shown here is derived from an EMBL/GenBank/DDBJ whole genome shotgun (WGS) entry which is preliminary data.</text>
</comment>
<sequence>MYHIRKDQVEGNISTTPAANVKGRRDAITEFRVPLSSEILEILKQARLLSRNDFLFLLKVVVLLVINQCLAEAI</sequence>
<evidence type="ECO:0000313" key="1">
    <source>
        <dbReference type="EMBL" id="MBB4076607.1"/>
    </source>
</evidence>
<dbReference type="AlphaFoldDB" id="A0A840E0Y8"/>
<keyword evidence="2" id="KW-1185">Reference proteome</keyword>
<evidence type="ECO:0000313" key="2">
    <source>
        <dbReference type="Proteomes" id="UP000585970"/>
    </source>
</evidence>
<proteinExistence type="predicted"/>
<accession>A0A840E0Y8</accession>
<organism evidence="1 2">
    <name type="scientific">Bartonella fuyuanensis</name>
    <dbReference type="NCBI Taxonomy" id="1460968"/>
    <lineage>
        <taxon>Bacteria</taxon>
        <taxon>Pseudomonadati</taxon>
        <taxon>Pseudomonadota</taxon>
        <taxon>Alphaproteobacteria</taxon>
        <taxon>Hyphomicrobiales</taxon>
        <taxon>Bartonellaceae</taxon>
        <taxon>Bartonella</taxon>
    </lineage>
</organism>
<name>A0A840E0Y8_9HYPH</name>
<reference evidence="1 2" key="1">
    <citation type="submission" date="2020-08" db="EMBL/GenBank/DDBJ databases">
        <title>Genomic Encyclopedia of Type Strains, Phase IV (KMG-IV): sequencing the most valuable type-strain genomes for metagenomic binning, comparative biology and taxonomic classification.</title>
        <authorList>
            <person name="Goeker M."/>
        </authorList>
    </citation>
    <scope>NUCLEOTIDE SEQUENCE [LARGE SCALE GENOMIC DNA]</scope>
    <source>
        <strain evidence="1 2">DSM 100694</strain>
    </source>
</reference>
<gene>
    <name evidence="1" type="ORF">GGR08_000909</name>
</gene>